<name>A0A432W662_9GAMM</name>
<dbReference type="PANTHER" id="PTHR30483">
    <property type="entry name" value="LEUCINE-SPECIFIC-BINDING PROTEIN"/>
    <property type="match status" value="1"/>
</dbReference>
<sequence>MSVSACTRIATLVGVALTTIACSQSNDPIRIGATMSQSGAYSTQGSAAANGYLLCQEHINRDGGLLGRDIEFIIHDDESDSERAVALYQQLIVDEQVDAIMGPYGSTLTEAIAPVTEQHRMVQISPLAATSSIWEQDREYLFMVLPPAELFLAGLIEMAAEQGYERVAVVAEDALFPKAAAEGAAQLAREKGMQVLTHYTYGSDYGNGGPDFSSLIQEFERTGVEVLAMAASSLNHFIDMAEQLQEQKVNLRMFGTSGAVDEFQQELGATAEYVFGLSAWEASLPNPGNEEFVAAYQERFDREPSFHAAGGYGSCQLFAEAVEKAGSLDQDAIRDELLALESSTVFSQYAVDERGYQTANQGVFIQWQDGEKVVVWPADVAIAEPRIPMPAWDQR</sequence>
<dbReference type="Gene3D" id="3.40.50.2300">
    <property type="match status" value="2"/>
</dbReference>
<comment type="similarity">
    <text evidence="1">Belongs to the leucine-binding protein family.</text>
</comment>
<accession>A0A432W662</accession>
<gene>
    <name evidence="4" type="ORF">CWE09_01660</name>
</gene>
<dbReference type="RefSeq" id="WP_126802170.1">
    <property type="nucleotide sequence ID" value="NZ_PIPL01000001.1"/>
</dbReference>
<dbReference type="Proteomes" id="UP000288293">
    <property type="component" value="Unassembled WGS sequence"/>
</dbReference>
<dbReference type="InterPro" id="IPR028081">
    <property type="entry name" value="Leu-bd"/>
</dbReference>
<protein>
    <recommendedName>
        <fullName evidence="3">Leucine-binding protein domain-containing protein</fullName>
    </recommendedName>
</protein>
<organism evidence="4 5">
    <name type="scientific">Aliidiomarina minuta</name>
    <dbReference type="NCBI Taxonomy" id="880057"/>
    <lineage>
        <taxon>Bacteria</taxon>
        <taxon>Pseudomonadati</taxon>
        <taxon>Pseudomonadota</taxon>
        <taxon>Gammaproteobacteria</taxon>
        <taxon>Alteromonadales</taxon>
        <taxon>Idiomarinaceae</taxon>
        <taxon>Aliidiomarina</taxon>
    </lineage>
</organism>
<comment type="caution">
    <text evidence="4">The sequence shown here is derived from an EMBL/GenBank/DDBJ whole genome shotgun (WGS) entry which is preliminary data.</text>
</comment>
<keyword evidence="5" id="KW-1185">Reference proteome</keyword>
<evidence type="ECO:0000313" key="5">
    <source>
        <dbReference type="Proteomes" id="UP000288293"/>
    </source>
</evidence>
<dbReference type="SUPFAM" id="SSF53822">
    <property type="entry name" value="Periplasmic binding protein-like I"/>
    <property type="match status" value="1"/>
</dbReference>
<dbReference type="AlphaFoldDB" id="A0A432W662"/>
<dbReference type="EMBL" id="PIPL01000001">
    <property type="protein sequence ID" value="RUO25469.1"/>
    <property type="molecule type" value="Genomic_DNA"/>
</dbReference>
<dbReference type="InterPro" id="IPR051010">
    <property type="entry name" value="BCAA_transport"/>
</dbReference>
<evidence type="ECO:0000256" key="1">
    <source>
        <dbReference type="ARBA" id="ARBA00010062"/>
    </source>
</evidence>
<dbReference type="CDD" id="cd06338">
    <property type="entry name" value="PBP1_ABC_ligand_binding-like"/>
    <property type="match status" value="1"/>
</dbReference>
<dbReference type="InterPro" id="IPR028082">
    <property type="entry name" value="Peripla_BP_I"/>
</dbReference>
<reference evidence="4 5" key="1">
    <citation type="journal article" date="2011" name="Front. Microbiol.">
        <title>Genomic signatures of strain selection and enhancement in Bacillus atrophaeus var. globigii, a historical biowarfare simulant.</title>
        <authorList>
            <person name="Gibbons H.S."/>
            <person name="Broomall S.M."/>
            <person name="McNew L.A."/>
            <person name="Daligault H."/>
            <person name="Chapman C."/>
            <person name="Bruce D."/>
            <person name="Karavis M."/>
            <person name="Krepps M."/>
            <person name="McGregor P.A."/>
            <person name="Hong C."/>
            <person name="Park K.H."/>
            <person name="Akmal A."/>
            <person name="Feldman A."/>
            <person name="Lin J.S."/>
            <person name="Chang W.E."/>
            <person name="Higgs B.W."/>
            <person name="Demirev P."/>
            <person name="Lindquist J."/>
            <person name="Liem A."/>
            <person name="Fochler E."/>
            <person name="Read T.D."/>
            <person name="Tapia R."/>
            <person name="Johnson S."/>
            <person name="Bishop-Lilly K.A."/>
            <person name="Detter C."/>
            <person name="Han C."/>
            <person name="Sozhamannan S."/>
            <person name="Rosenzweig C.N."/>
            <person name="Skowronski E.W."/>
        </authorList>
    </citation>
    <scope>NUCLEOTIDE SEQUENCE [LARGE SCALE GENOMIC DNA]</scope>
    <source>
        <strain evidence="4 5">MLST1</strain>
    </source>
</reference>
<keyword evidence="2" id="KW-0732">Signal</keyword>
<evidence type="ECO:0000313" key="4">
    <source>
        <dbReference type="EMBL" id="RUO25469.1"/>
    </source>
</evidence>
<dbReference type="PANTHER" id="PTHR30483:SF37">
    <property type="entry name" value="ABC TRANSPORTER SUBSTRATE-BINDING PROTEIN"/>
    <property type="match status" value="1"/>
</dbReference>
<dbReference type="Pfam" id="PF13458">
    <property type="entry name" value="Peripla_BP_6"/>
    <property type="match status" value="1"/>
</dbReference>
<dbReference type="OrthoDB" id="9147078at2"/>
<proteinExistence type="inferred from homology"/>
<evidence type="ECO:0000259" key="3">
    <source>
        <dbReference type="Pfam" id="PF13458"/>
    </source>
</evidence>
<evidence type="ECO:0000256" key="2">
    <source>
        <dbReference type="ARBA" id="ARBA00022729"/>
    </source>
</evidence>
<feature type="domain" description="Leucine-binding protein" evidence="3">
    <location>
        <begin position="28"/>
        <end position="370"/>
    </location>
</feature>